<keyword evidence="3 9" id="KW-0521">NADP</keyword>
<dbReference type="Gene3D" id="3.40.50.720">
    <property type="entry name" value="NAD(P)-binding Rossmann-like Domain"/>
    <property type="match status" value="2"/>
</dbReference>
<feature type="binding site" evidence="9">
    <location>
        <position position="158"/>
    </location>
    <ligand>
        <name>sn-glycerol 3-phosphate</name>
        <dbReference type="ChEBI" id="CHEBI:57597"/>
    </ligand>
</feature>
<feature type="domain" description="Glycerol-3-phosphate dehydrogenase NAD-dependent N-terminal" evidence="13">
    <location>
        <begin position="3"/>
        <end position="31"/>
    </location>
</feature>
<feature type="binding site" evidence="9">
    <location>
        <position position="105"/>
    </location>
    <ligand>
        <name>sn-glycerol 3-phosphate</name>
        <dbReference type="ChEBI" id="CHEBI:57597"/>
    </ligand>
</feature>
<evidence type="ECO:0000256" key="11">
    <source>
        <dbReference type="PIRSR" id="PIRSR000114-2"/>
    </source>
</evidence>
<feature type="binding site" evidence="11">
    <location>
        <begin position="222"/>
        <end position="223"/>
    </location>
    <ligand>
        <name>substrate</name>
    </ligand>
</feature>
<keyword evidence="7 9" id="KW-0594">Phospholipid biosynthesis</keyword>
<dbReference type="HAMAP" id="MF_00394">
    <property type="entry name" value="NAD_Glyc3P_dehydrog"/>
    <property type="match status" value="1"/>
</dbReference>
<keyword evidence="4 9" id="KW-0560">Oxidoreductase</keyword>
<keyword evidence="16" id="KW-1185">Reference proteome</keyword>
<evidence type="ECO:0000259" key="14">
    <source>
        <dbReference type="Pfam" id="PF07479"/>
    </source>
</evidence>
<name>A0A2W2CD57_9HYPH</name>
<evidence type="ECO:0000259" key="13">
    <source>
        <dbReference type="Pfam" id="PF01210"/>
    </source>
</evidence>
<evidence type="ECO:0000313" key="15">
    <source>
        <dbReference type="EMBL" id="PZF78173.1"/>
    </source>
</evidence>
<dbReference type="EMBL" id="QKVK01000002">
    <property type="protein sequence ID" value="PZF78173.1"/>
    <property type="molecule type" value="Genomic_DNA"/>
</dbReference>
<dbReference type="InterPro" id="IPR011128">
    <property type="entry name" value="G3P_DH_NAD-dep_N"/>
</dbReference>
<keyword evidence="2 9" id="KW-0444">Lipid biosynthesis</keyword>
<keyword evidence="9" id="KW-0963">Cytoplasm</keyword>
<feature type="binding site" evidence="9">
    <location>
        <position position="11"/>
    </location>
    <ligand>
        <name>NADPH</name>
        <dbReference type="ChEBI" id="CHEBI:57783"/>
    </ligand>
</feature>
<keyword evidence="8 9" id="KW-1208">Phospholipid metabolism</keyword>
<keyword evidence="6 9" id="KW-0443">Lipid metabolism</keyword>
<feature type="binding site" evidence="9">
    <location>
        <position position="221"/>
    </location>
    <ligand>
        <name>sn-glycerol 3-phosphate</name>
        <dbReference type="ChEBI" id="CHEBI:57597"/>
    </ligand>
</feature>
<dbReference type="InterPro" id="IPR036291">
    <property type="entry name" value="NAD(P)-bd_dom_sf"/>
</dbReference>
<feature type="binding site" evidence="9">
    <location>
        <position position="103"/>
    </location>
    <ligand>
        <name>sn-glycerol 3-phosphate</name>
        <dbReference type="ChEBI" id="CHEBI:57597"/>
    </ligand>
</feature>
<accession>A0A2W2CD57</accession>
<dbReference type="PIRSF" id="PIRSF000114">
    <property type="entry name" value="Glycerol-3-P_dh"/>
    <property type="match status" value="1"/>
</dbReference>
<comment type="function">
    <text evidence="9">Catalyzes the reduction of the glycolytic intermediate dihydroxyacetone phosphate (DHAP) to sn-glycerol 3-phosphate (G3P), the key precursor for phospholipid synthesis.</text>
</comment>
<dbReference type="UniPathway" id="UPA00940"/>
<evidence type="ECO:0000256" key="4">
    <source>
        <dbReference type="ARBA" id="ARBA00023002"/>
    </source>
</evidence>
<dbReference type="GO" id="GO:0005829">
    <property type="term" value="C:cytosol"/>
    <property type="evidence" value="ECO:0007669"/>
    <property type="project" value="TreeGrafter"/>
</dbReference>
<dbReference type="EC" id="1.1.1.94" evidence="9"/>
<dbReference type="AlphaFoldDB" id="A0A2W2CD57"/>
<dbReference type="RefSeq" id="WP_111197185.1">
    <property type="nucleotide sequence ID" value="NZ_QKVK01000002.1"/>
</dbReference>
<dbReference type="GO" id="GO:0008654">
    <property type="term" value="P:phospholipid biosynthetic process"/>
    <property type="evidence" value="ECO:0007669"/>
    <property type="project" value="UniProtKB-KW"/>
</dbReference>
<feature type="binding site" evidence="9">
    <location>
        <position position="31"/>
    </location>
    <ligand>
        <name>NADPH</name>
        <dbReference type="ChEBI" id="CHEBI:57783"/>
    </ligand>
</feature>
<dbReference type="GO" id="GO:0051287">
    <property type="term" value="F:NAD binding"/>
    <property type="evidence" value="ECO:0007669"/>
    <property type="project" value="InterPro"/>
</dbReference>
<sequence>MRIGVLGAGAWGTALAHVARAAGHEVEVWSRGRPLEAIGKAQGLILAVPAQGVRGVLLGLKAIVTNAIPLIISAKGIEQGSGLFMNEVVADVLPQAEPMVLSGPSFAADVMQGLPTAVVLTAGEISHAHQWAEALSLPHFRIYASDDVKGVEIGGALKNVLAIACGISDGRALGDSARAALTTRGFAELTRFAAKLGAKPETLMGLSGLGDLLLTCSSKQSRNYSFGFALGAGKTVEQALAASRGVVEGAATVKIAQALARQHGVDMPIVDAVHAIVDEGRAPDQEIARLLARPLRAEIT</sequence>
<feature type="binding site" evidence="9">
    <location>
        <position position="107"/>
    </location>
    <ligand>
        <name>NADPH</name>
        <dbReference type="ChEBI" id="CHEBI:57783"/>
    </ligand>
</feature>
<evidence type="ECO:0000256" key="12">
    <source>
        <dbReference type="PIRSR" id="PIRSR000114-3"/>
    </source>
</evidence>
<feature type="binding site" evidence="9">
    <location>
        <position position="33"/>
    </location>
    <ligand>
        <name>NADPH</name>
        <dbReference type="ChEBI" id="CHEBI:57783"/>
    </ligand>
</feature>
<feature type="binding site" evidence="12">
    <location>
        <position position="107"/>
    </location>
    <ligand>
        <name>NAD(+)</name>
        <dbReference type="ChEBI" id="CHEBI:57540"/>
    </ligand>
</feature>
<feature type="binding site" evidence="12">
    <location>
        <begin position="7"/>
        <end position="12"/>
    </location>
    <ligand>
        <name>NAD(+)</name>
        <dbReference type="ChEBI" id="CHEBI:57540"/>
    </ligand>
</feature>
<dbReference type="InterPro" id="IPR006168">
    <property type="entry name" value="G3P_DH_NAD-dep"/>
</dbReference>
<evidence type="ECO:0000256" key="6">
    <source>
        <dbReference type="ARBA" id="ARBA00023098"/>
    </source>
</evidence>
<evidence type="ECO:0000256" key="2">
    <source>
        <dbReference type="ARBA" id="ARBA00022516"/>
    </source>
</evidence>
<dbReference type="GO" id="GO:0046167">
    <property type="term" value="P:glycerol-3-phosphate biosynthetic process"/>
    <property type="evidence" value="ECO:0007669"/>
    <property type="project" value="UniProtKB-UniRule"/>
</dbReference>
<evidence type="ECO:0000313" key="16">
    <source>
        <dbReference type="Proteomes" id="UP000248795"/>
    </source>
</evidence>
<dbReference type="Pfam" id="PF01210">
    <property type="entry name" value="NAD_Gly3P_dh_N"/>
    <property type="match status" value="2"/>
</dbReference>
<dbReference type="GO" id="GO:0141152">
    <property type="term" value="F:glycerol-3-phosphate dehydrogenase (NAD+) activity"/>
    <property type="evidence" value="ECO:0007669"/>
    <property type="project" value="RHEA"/>
</dbReference>
<evidence type="ECO:0000256" key="9">
    <source>
        <dbReference type="HAMAP-Rule" id="MF_00394"/>
    </source>
</evidence>
<gene>
    <name evidence="9" type="primary">gpsA</name>
    <name evidence="15" type="ORF">DK847_07100</name>
</gene>
<feature type="binding site" evidence="12">
    <location>
        <position position="222"/>
    </location>
    <ligand>
        <name>NAD(+)</name>
        <dbReference type="ChEBI" id="CHEBI:57540"/>
    </ligand>
</feature>
<dbReference type="GO" id="GO:0046168">
    <property type="term" value="P:glycerol-3-phosphate catabolic process"/>
    <property type="evidence" value="ECO:0007669"/>
    <property type="project" value="InterPro"/>
</dbReference>
<dbReference type="SUPFAM" id="SSF48179">
    <property type="entry name" value="6-phosphogluconate dehydrogenase C-terminal domain-like"/>
    <property type="match status" value="1"/>
</dbReference>
<comment type="pathway">
    <text evidence="9">Membrane lipid metabolism; glycerophospholipid metabolism.</text>
</comment>
<comment type="caution">
    <text evidence="9">Lacks conserved residue(s) required for the propagation of feature annotation.</text>
</comment>
<comment type="caution">
    <text evidence="15">The sequence shown here is derived from an EMBL/GenBank/DDBJ whole genome shotgun (WGS) entry which is preliminary data.</text>
</comment>
<dbReference type="InterPro" id="IPR008927">
    <property type="entry name" value="6-PGluconate_DH-like_C_sf"/>
</dbReference>
<dbReference type="GO" id="GO:0006650">
    <property type="term" value="P:glycerophospholipid metabolic process"/>
    <property type="evidence" value="ECO:0007669"/>
    <property type="project" value="UniProtKB-UniRule"/>
</dbReference>
<feature type="active site" description="Proton acceptor" evidence="9 10">
    <location>
        <position position="158"/>
    </location>
</feature>
<feature type="binding site" evidence="11">
    <location>
        <position position="75"/>
    </location>
    <ligand>
        <name>substrate</name>
    </ligand>
</feature>
<dbReference type="NCBIfam" id="NF000940">
    <property type="entry name" value="PRK00094.1-2"/>
    <property type="match status" value="1"/>
</dbReference>
<dbReference type="NCBIfam" id="NF000942">
    <property type="entry name" value="PRK00094.1-4"/>
    <property type="match status" value="1"/>
</dbReference>
<evidence type="ECO:0000256" key="3">
    <source>
        <dbReference type="ARBA" id="ARBA00022857"/>
    </source>
</evidence>
<feature type="binding site" evidence="9">
    <location>
        <position position="211"/>
    </location>
    <ligand>
        <name>sn-glycerol 3-phosphate</name>
        <dbReference type="ChEBI" id="CHEBI:57597"/>
    </ligand>
</feature>
<feature type="domain" description="Glycerol-3-phosphate dehydrogenase NAD-dependent N-terminal" evidence="13">
    <location>
        <begin position="36"/>
        <end position="123"/>
    </location>
</feature>
<dbReference type="PROSITE" id="PS00957">
    <property type="entry name" value="NAD_G3PDH"/>
    <property type="match status" value="1"/>
</dbReference>
<comment type="catalytic activity">
    <reaction evidence="9">
        <text>sn-glycerol 3-phosphate + NADP(+) = dihydroxyacetone phosphate + NADPH + H(+)</text>
        <dbReference type="Rhea" id="RHEA:11096"/>
        <dbReference type="ChEBI" id="CHEBI:15378"/>
        <dbReference type="ChEBI" id="CHEBI:57597"/>
        <dbReference type="ChEBI" id="CHEBI:57642"/>
        <dbReference type="ChEBI" id="CHEBI:57783"/>
        <dbReference type="ChEBI" id="CHEBI:58349"/>
        <dbReference type="EC" id="1.1.1.94"/>
    </reaction>
</comment>
<evidence type="ECO:0000256" key="1">
    <source>
        <dbReference type="ARBA" id="ARBA00011009"/>
    </source>
</evidence>
<dbReference type="InterPro" id="IPR013328">
    <property type="entry name" value="6PGD_dom2"/>
</dbReference>
<feature type="binding site" evidence="9">
    <location>
        <position position="222"/>
    </location>
    <ligand>
        <name>sn-glycerol 3-phosphate</name>
        <dbReference type="ChEBI" id="CHEBI:57597"/>
    </ligand>
</feature>
<organism evidence="15 16">
    <name type="scientific">Aestuariivirga litoralis</name>
    <dbReference type="NCBI Taxonomy" id="2650924"/>
    <lineage>
        <taxon>Bacteria</taxon>
        <taxon>Pseudomonadati</taxon>
        <taxon>Pseudomonadota</taxon>
        <taxon>Alphaproteobacteria</taxon>
        <taxon>Hyphomicrobiales</taxon>
        <taxon>Aestuariivirgaceae</taxon>
        <taxon>Aestuariivirga</taxon>
    </lineage>
</organism>
<dbReference type="InterPro" id="IPR006109">
    <property type="entry name" value="G3P_DH_NAD-dep_C"/>
</dbReference>
<protein>
    <recommendedName>
        <fullName evidence="9">Glycerol-3-phosphate dehydrogenase [NAD(P)+]</fullName>
        <ecNumber evidence="9">1.1.1.94</ecNumber>
    </recommendedName>
    <alternativeName>
        <fullName evidence="9">NAD(P)(+)-dependent glycerol-3-phosphate dehydrogenase</fullName>
    </alternativeName>
    <alternativeName>
        <fullName evidence="9">NAD(P)H-dependent dihydroxyacetone-phosphate reductase</fullName>
    </alternativeName>
</protein>
<dbReference type="GO" id="GO:0141153">
    <property type="term" value="F:glycerol-3-phosphate dehydrogenase (NADP+) activity"/>
    <property type="evidence" value="ECO:0007669"/>
    <property type="project" value="RHEA"/>
</dbReference>
<evidence type="ECO:0000256" key="10">
    <source>
        <dbReference type="PIRSR" id="PIRSR000114-1"/>
    </source>
</evidence>
<feature type="binding site" evidence="9">
    <location>
        <position position="222"/>
    </location>
    <ligand>
        <name>NADPH</name>
        <dbReference type="ChEBI" id="CHEBI:57783"/>
    </ligand>
</feature>
<dbReference type="SUPFAM" id="SSF51735">
    <property type="entry name" value="NAD(P)-binding Rossmann-fold domains"/>
    <property type="match status" value="1"/>
</dbReference>
<feature type="binding site" evidence="9">
    <location>
        <position position="223"/>
    </location>
    <ligand>
        <name>sn-glycerol 3-phosphate</name>
        <dbReference type="ChEBI" id="CHEBI:57597"/>
    </ligand>
</feature>
<evidence type="ECO:0000256" key="7">
    <source>
        <dbReference type="ARBA" id="ARBA00023209"/>
    </source>
</evidence>
<dbReference type="PANTHER" id="PTHR11728">
    <property type="entry name" value="GLYCEROL-3-PHOSPHATE DEHYDROGENASE"/>
    <property type="match status" value="1"/>
</dbReference>
<dbReference type="Pfam" id="PF07479">
    <property type="entry name" value="NAD_Gly3P_dh_C"/>
    <property type="match status" value="1"/>
</dbReference>
<dbReference type="FunFam" id="1.10.1040.10:FF:000001">
    <property type="entry name" value="Glycerol-3-phosphate dehydrogenase [NAD(P)+]"/>
    <property type="match status" value="1"/>
</dbReference>
<dbReference type="GO" id="GO:0005975">
    <property type="term" value="P:carbohydrate metabolic process"/>
    <property type="evidence" value="ECO:0007669"/>
    <property type="project" value="InterPro"/>
</dbReference>
<evidence type="ECO:0000256" key="5">
    <source>
        <dbReference type="ARBA" id="ARBA00023027"/>
    </source>
</evidence>
<evidence type="ECO:0000256" key="8">
    <source>
        <dbReference type="ARBA" id="ARBA00023264"/>
    </source>
</evidence>
<feature type="binding site" evidence="9">
    <location>
        <position position="75"/>
    </location>
    <ligand>
        <name>NADPH</name>
        <dbReference type="ChEBI" id="CHEBI:57783"/>
    </ligand>
</feature>
<comment type="similarity">
    <text evidence="1 9">Belongs to the NAD-dependent glycerol-3-phosphate dehydrogenase family.</text>
</comment>
<reference evidence="16" key="1">
    <citation type="submission" date="2018-06" db="EMBL/GenBank/DDBJ databases">
        <title>Aestuariibacter litoralis strain KCTC 52945T.</title>
        <authorList>
            <person name="Li X."/>
            <person name="Salam N."/>
            <person name="Li J.-L."/>
            <person name="Chen Y.-M."/>
            <person name="Yang Z.-W."/>
            <person name="Zhang L.-Y."/>
            <person name="Han M.-X."/>
            <person name="Xiao M."/>
            <person name="Li W.-J."/>
        </authorList>
    </citation>
    <scope>NUCLEOTIDE SEQUENCE [LARGE SCALE GENOMIC DNA]</scope>
    <source>
        <strain evidence="16">KCTC 52945</strain>
    </source>
</reference>
<comment type="subcellular location">
    <subcellularLocation>
        <location evidence="9">Cytoplasm</location>
    </subcellularLocation>
</comment>
<keyword evidence="9" id="KW-0547">Nucleotide-binding</keyword>
<keyword evidence="5 9" id="KW-0520">NAD</keyword>
<feature type="binding site" evidence="9">
    <location>
        <position position="246"/>
    </location>
    <ligand>
        <name>NADPH</name>
        <dbReference type="ChEBI" id="CHEBI:57783"/>
    </ligand>
</feature>
<proteinExistence type="inferred from homology"/>
<dbReference type="Gene3D" id="1.10.1040.10">
    <property type="entry name" value="N-(1-d-carboxylethyl)-l-norvaline Dehydrogenase, domain 2"/>
    <property type="match status" value="1"/>
</dbReference>
<comment type="catalytic activity">
    <reaction evidence="9">
        <text>sn-glycerol 3-phosphate + NAD(+) = dihydroxyacetone phosphate + NADH + H(+)</text>
        <dbReference type="Rhea" id="RHEA:11092"/>
        <dbReference type="ChEBI" id="CHEBI:15378"/>
        <dbReference type="ChEBI" id="CHEBI:57540"/>
        <dbReference type="ChEBI" id="CHEBI:57597"/>
        <dbReference type="ChEBI" id="CHEBI:57642"/>
        <dbReference type="ChEBI" id="CHEBI:57945"/>
        <dbReference type="EC" id="1.1.1.94"/>
    </reaction>
</comment>
<dbReference type="Proteomes" id="UP000248795">
    <property type="component" value="Unassembled WGS sequence"/>
</dbReference>
<feature type="domain" description="Glycerol-3-phosphate dehydrogenase NAD-dependent C-terminal" evidence="14">
    <location>
        <begin position="147"/>
        <end position="286"/>
    </location>
</feature>
<feature type="binding site" evidence="9">
    <location>
        <position position="248"/>
    </location>
    <ligand>
        <name>NADPH</name>
        <dbReference type="ChEBI" id="CHEBI:57783"/>
    </ligand>
</feature>
<feature type="binding site" evidence="9">
    <location>
        <position position="75"/>
    </location>
    <ligand>
        <name>sn-glycerol 3-phosphate</name>
        <dbReference type="ChEBI" id="CHEBI:57597"/>
    </ligand>
</feature>
<dbReference type="PANTHER" id="PTHR11728:SF1">
    <property type="entry name" value="GLYCEROL-3-PHOSPHATE DEHYDROGENASE [NAD(+)] 2, CHLOROPLASTIC"/>
    <property type="match status" value="1"/>
</dbReference>